<dbReference type="Pfam" id="PF18765">
    <property type="entry name" value="Polbeta"/>
    <property type="match status" value="1"/>
</dbReference>
<proteinExistence type="predicted"/>
<dbReference type="SUPFAM" id="SSF81301">
    <property type="entry name" value="Nucleotidyltransferase"/>
    <property type="match status" value="1"/>
</dbReference>
<dbReference type="InterPro" id="IPR041633">
    <property type="entry name" value="Polbeta"/>
</dbReference>
<organism evidence="2 3">
    <name type="scientific">Campylobacter sputorum subsp. sputorum</name>
    <dbReference type="NCBI Taxonomy" id="32024"/>
    <lineage>
        <taxon>Bacteria</taxon>
        <taxon>Pseudomonadati</taxon>
        <taxon>Campylobacterota</taxon>
        <taxon>Epsilonproteobacteria</taxon>
        <taxon>Campylobacterales</taxon>
        <taxon>Campylobacteraceae</taxon>
        <taxon>Campylobacter</taxon>
    </lineage>
</organism>
<keyword evidence="2" id="KW-0808">Transferase</keyword>
<dbReference type="OrthoDB" id="5362391at2"/>
<gene>
    <name evidence="2" type="ORF">NCTC12475_01115</name>
</gene>
<dbReference type="Proteomes" id="UP000254920">
    <property type="component" value="Unassembled WGS sequence"/>
</dbReference>
<dbReference type="InterPro" id="IPR043519">
    <property type="entry name" value="NT_sf"/>
</dbReference>
<evidence type="ECO:0000259" key="1">
    <source>
        <dbReference type="Pfam" id="PF18765"/>
    </source>
</evidence>
<dbReference type="Gene3D" id="3.30.460.10">
    <property type="entry name" value="Beta Polymerase, domain 2"/>
    <property type="match status" value="1"/>
</dbReference>
<evidence type="ECO:0000313" key="3">
    <source>
        <dbReference type="Proteomes" id="UP000254920"/>
    </source>
</evidence>
<dbReference type="STRING" id="32024.GCA_000788295_01438"/>
<dbReference type="CDD" id="cd05403">
    <property type="entry name" value="NT_KNTase_like"/>
    <property type="match status" value="1"/>
</dbReference>
<dbReference type="GO" id="GO:0016740">
    <property type="term" value="F:transferase activity"/>
    <property type="evidence" value="ECO:0007669"/>
    <property type="project" value="UniProtKB-KW"/>
</dbReference>
<evidence type="ECO:0000313" key="2">
    <source>
        <dbReference type="EMBL" id="SUX10903.1"/>
    </source>
</evidence>
<dbReference type="AlphaFoldDB" id="A0A381DJN0"/>
<name>A0A381DJN0_9BACT</name>
<dbReference type="RefSeq" id="WP_089183252.1">
    <property type="nucleotide sequence ID" value="NZ_CP043427.1"/>
</dbReference>
<protein>
    <submittedName>
        <fullName evidence="2">Nucleotidyltransferase domain-containing protein</fullName>
    </submittedName>
</protein>
<sequence>MNSQNNSSLPSDIQKELIEELLAIKPKEIWLFGSYAKGNPKPSSDVDLFVVKKNLKEEFHKDFVNLRNDLKKFQNKYGIDIDIFVDTKSGIKEKIAKGDSFYTSVFDGATKIYSKKKQTINTAKKQSKQKNKIGLWLKQNLFKEDGF</sequence>
<reference evidence="2 3" key="1">
    <citation type="submission" date="2018-06" db="EMBL/GenBank/DDBJ databases">
        <authorList>
            <consortium name="Pathogen Informatics"/>
            <person name="Doyle S."/>
        </authorList>
    </citation>
    <scope>NUCLEOTIDE SEQUENCE [LARGE SCALE GENOMIC DNA]</scope>
    <source>
        <strain evidence="2 3">NCTC12475</strain>
    </source>
</reference>
<accession>A0A381DJN0</accession>
<keyword evidence="3" id="KW-1185">Reference proteome</keyword>
<dbReference type="InterPro" id="IPR052548">
    <property type="entry name" value="Type_VII_TA_antitoxin"/>
</dbReference>
<dbReference type="EMBL" id="UFVD01000001">
    <property type="protein sequence ID" value="SUX10903.1"/>
    <property type="molecule type" value="Genomic_DNA"/>
</dbReference>
<feature type="domain" description="Polymerase beta nucleotidyltransferase" evidence="1">
    <location>
        <begin position="25"/>
        <end position="100"/>
    </location>
</feature>
<dbReference type="GeneID" id="93091536"/>
<dbReference type="PANTHER" id="PTHR33933:SF3">
    <property type="entry name" value="PROTEIN ADENYLYLTRANSFERASE MJ0604-RELATED"/>
    <property type="match status" value="1"/>
</dbReference>
<dbReference type="PANTHER" id="PTHR33933">
    <property type="entry name" value="NUCLEOTIDYLTRANSFERASE"/>
    <property type="match status" value="1"/>
</dbReference>